<sequence>MSLVSTDHKPNYETIENQLDVHEMALEDSVVTVDKEFTPSSTSTSRFFQILCIGAACVGAYGCLYRTLANADLRPHWSSTSANLAPSSVSSLMSVPLEGSAHDKNSTHQQHSAHHHQHSGDHHHSGHDKDSAHHKDSARACTFDECYQTSCDAETAPYTCLFHNGGPHGGCSVTPWTDSTCDDQCDLHDCNDYDVPDSVERCDTPCDESWCTESGGQVCPTNVPYQCMDGSARFGCSTDELQWTLKTDETTCGHCCDATSCY</sequence>
<dbReference type="EMBL" id="OU594962">
    <property type="protein sequence ID" value="CAG9285919.1"/>
    <property type="molecule type" value="Genomic_DNA"/>
</dbReference>
<gene>
    <name evidence="2" type="ORF">PTTT1_LOCUS30638</name>
</gene>
<evidence type="ECO:0000313" key="2">
    <source>
        <dbReference type="EMBL" id="CAG9285919.1"/>
    </source>
</evidence>
<reference evidence="2" key="1">
    <citation type="submission" date="2022-02" db="EMBL/GenBank/DDBJ databases">
        <authorList>
            <person name="Giguere J D."/>
        </authorList>
    </citation>
    <scope>NUCLEOTIDE SEQUENCE</scope>
    <source>
        <strain evidence="2">CCAP 1055/1</strain>
    </source>
</reference>
<organism evidence="2">
    <name type="scientific">Phaeodactylum tricornutum</name>
    <name type="common">Diatom</name>
    <dbReference type="NCBI Taxonomy" id="2850"/>
    <lineage>
        <taxon>Eukaryota</taxon>
        <taxon>Sar</taxon>
        <taxon>Stramenopiles</taxon>
        <taxon>Ochrophyta</taxon>
        <taxon>Bacillariophyta</taxon>
        <taxon>Bacillariophyceae</taxon>
        <taxon>Bacillariophycidae</taxon>
        <taxon>Naviculales</taxon>
        <taxon>Phaeodactylaceae</taxon>
        <taxon>Phaeodactylum</taxon>
    </lineage>
</organism>
<accession>A0A8J9TFL5</accession>
<name>A0A8J9TFL5_PHATR</name>
<evidence type="ECO:0000256" key="1">
    <source>
        <dbReference type="SAM" id="MobiDB-lite"/>
    </source>
</evidence>
<feature type="region of interest" description="Disordered" evidence="1">
    <location>
        <begin position="98"/>
        <end position="133"/>
    </location>
</feature>
<dbReference type="Proteomes" id="UP000836788">
    <property type="component" value="Chromosome 21"/>
</dbReference>
<dbReference type="AlphaFoldDB" id="A0A8J9TFL5"/>
<protein>
    <submittedName>
        <fullName evidence="2">Uncharacterized protein</fullName>
    </submittedName>
</protein>
<feature type="compositionally biased region" description="Basic and acidic residues" evidence="1">
    <location>
        <begin position="118"/>
        <end position="133"/>
    </location>
</feature>
<proteinExistence type="predicted"/>